<dbReference type="EMBL" id="CAMAPC010000004">
    <property type="protein sequence ID" value="CAH9054432.1"/>
    <property type="molecule type" value="Genomic_DNA"/>
</dbReference>
<accession>A0A9W4QUZ4</accession>
<dbReference type="AlphaFoldDB" id="A0A9W4QUZ4"/>
<sequence length="159" mass="18662">MPLTPKAVHHDYQDRYFTLHIMHPKFSVLDYELVMRNQVRLRELFAGQTDWPKPDMTVADNTVAMEHHLYEFNENLAYGFCVFDSEDKNCIGTVYIGASTVVGYDCELHYWLDEALIELEPVLEQVMMFWLKDKWGFESPALVGREIPLPQWEVMKKAS</sequence>
<proteinExistence type="predicted"/>
<name>A0A9W4QUZ4_9GAMM</name>
<gene>
    <name evidence="1" type="ORF">PSECIP111854_01373</name>
</gene>
<evidence type="ECO:0000313" key="2">
    <source>
        <dbReference type="Proteomes" id="UP001152467"/>
    </source>
</evidence>
<keyword evidence="2" id="KW-1185">Reference proteome</keyword>
<reference evidence="1" key="1">
    <citation type="submission" date="2022-07" db="EMBL/GenBank/DDBJ databases">
        <authorList>
            <person name="Criscuolo A."/>
        </authorList>
    </citation>
    <scope>NUCLEOTIDE SEQUENCE</scope>
    <source>
        <strain evidence="1">CIP111854</strain>
    </source>
</reference>
<comment type="caution">
    <text evidence="1">The sequence shown here is derived from an EMBL/GenBank/DDBJ whole genome shotgun (WGS) entry which is preliminary data.</text>
</comment>
<protein>
    <submittedName>
        <fullName evidence="1">Uncharacterized protein</fullName>
    </submittedName>
</protein>
<evidence type="ECO:0000313" key="1">
    <source>
        <dbReference type="EMBL" id="CAH9054432.1"/>
    </source>
</evidence>
<dbReference type="RefSeq" id="WP_261626094.1">
    <property type="nucleotide sequence ID" value="NZ_CAMAPC010000004.1"/>
</dbReference>
<organism evidence="1 2">
    <name type="scientific">Pseudoalteromonas holothuriae</name>
    <dbReference type="NCBI Taxonomy" id="2963714"/>
    <lineage>
        <taxon>Bacteria</taxon>
        <taxon>Pseudomonadati</taxon>
        <taxon>Pseudomonadota</taxon>
        <taxon>Gammaproteobacteria</taxon>
        <taxon>Alteromonadales</taxon>
        <taxon>Pseudoalteromonadaceae</taxon>
        <taxon>Pseudoalteromonas</taxon>
    </lineage>
</organism>
<dbReference type="Proteomes" id="UP001152467">
    <property type="component" value="Unassembled WGS sequence"/>
</dbReference>